<gene>
    <name evidence="1" type="ORF">E4582_10180</name>
</gene>
<comment type="caution">
    <text evidence="1">The sequence shown here is derived from an EMBL/GenBank/DDBJ whole genome shotgun (WGS) entry which is preliminary data.</text>
</comment>
<dbReference type="PROSITE" id="PS51257">
    <property type="entry name" value="PROKAR_LIPOPROTEIN"/>
    <property type="match status" value="1"/>
</dbReference>
<keyword evidence="2" id="KW-1185">Reference proteome</keyword>
<dbReference type="AlphaFoldDB" id="A0A4Z1RN29"/>
<sequence>MRIQTLLLAAMCAIAGLTACSGDRDDGDTAGRGAQRPVDAVLLPAQHLREDDLVAFVRASVPAPLHAELRLAWSEGRSRWPLEELPLHDQLPRMIAALSAPDAETTLLAAFEKQFTGADGELRKAVETLAAFGVQYVNNDPDLDDIQRDREIQRLVALSRWAVQAPLTDRQRAQAALARLCAAARATGLESDQALREAGMDESLRRLSAFLATAKAVLADYGLDLDASLAALDVALERQTGDHARLRVRYPLADEAIDVRVEIERHDRHWYRSDRLRRATAAAGRDTGPAGPR</sequence>
<accession>A0A4Z1RN29</accession>
<proteinExistence type="predicted"/>
<protein>
    <submittedName>
        <fullName evidence="1">Uncharacterized protein</fullName>
    </submittedName>
</protein>
<evidence type="ECO:0000313" key="1">
    <source>
        <dbReference type="EMBL" id="TKS55091.1"/>
    </source>
</evidence>
<reference evidence="1 2" key="1">
    <citation type="submission" date="2019-01" db="EMBL/GenBank/DDBJ databases">
        <authorList>
            <person name="Zhang S."/>
        </authorList>
    </citation>
    <scope>NUCLEOTIDE SEQUENCE [LARGE SCALE GENOMIC DNA]</scope>
    <source>
        <strain evidence="1 2">1626</strain>
    </source>
</reference>
<evidence type="ECO:0000313" key="2">
    <source>
        <dbReference type="Proteomes" id="UP000298681"/>
    </source>
</evidence>
<organism evidence="1 2">
    <name type="scientific">Luteimonas yindakuii</name>
    <dbReference type="NCBI Taxonomy" id="2565782"/>
    <lineage>
        <taxon>Bacteria</taxon>
        <taxon>Pseudomonadati</taxon>
        <taxon>Pseudomonadota</taxon>
        <taxon>Gammaproteobacteria</taxon>
        <taxon>Lysobacterales</taxon>
        <taxon>Lysobacteraceae</taxon>
        <taxon>Luteimonas</taxon>
    </lineage>
</organism>
<name>A0A4Z1RN29_9GAMM</name>
<dbReference type="RefSeq" id="WP_134674446.1">
    <property type="nucleotide sequence ID" value="NZ_SPUH01000001.1"/>
</dbReference>
<dbReference type="EMBL" id="SPUH01000001">
    <property type="protein sequence ID" value="TKS55091.1"/>
    <property type="molecule type" value="Genomic_DNA"/>
</dbReference>
<dbReference type="Proteomes" id="UP000298681">
    <property type="component" value="Unassembled WGS sequence"/>
</dbReference>